<dbReference type="EMBL" id="JBDKXB010000003">
    <property type="protein sequence ID" value="MEY6431595.1"/>
    <property type="molecule type" value="Genomic_DNA"/>
</dbReference>
<comment type="caution">
    <text evidence="2">The sequence shown here is derived from an EMBL/GenBank/DDBJ whole genome shotgun (WGS) entry which is preliminary data.</text>
</comment>
<dbReference type="Proteomes" id="UP001564408">
    <property type="component" value="Unassembled WGS sequence"/>
</dbReference>
<protein>
    <submittedName>
        <fullName evidence="2">RimK/LysX family protein</fullName>
    </submittedName>
</protein>
<dbReference type="PANTHER" id="PTHR38037:SF1">
    <property type="entry name" value="ATP-DEPENDENT ZINC PROTEASE DOMAIN-CONTAINING PROTEIN-RELATED"/>
    <property type="match status" value="1"/>
</dbReference>
<evidence type="ECO:0000313" key="2">
    <source>
        <dbReference type="EMBL" id="MEY6431595.1"/>
    </source>
</evidence>
<dbReference type="InterPro" id="IPR021109">
    <property type="entry name" value="Peptidase_aspartic_dom_sf"/>
</dbReference>
<reference evidence="2 3" key="1">
    <citation type="submission" date="2024-05" db="EMBL/GenBank/DDBJ databases">
        <title>Genome Sequence and Characterization of the New Strain Purple Sulfur Bacterium of Genus Thioalkalicoccus.</title>
        <authorList>
            <person name="Bryantseva I.A."/>
            <person name="Kyndt J.A."/>
            <person name="Imhoff J.F."/>
        </authorList>
    </citation>
    <scope>NUCLEOTIDE SEQUENCE [LARGE SCALE GENOMIC DNA]</scope>
    <source>
        <strain evidence="2 3">Um2</strain>
    </source>
</reference>
<dbReference type="PANTHER" id="PTHR38037">
    <property type="entry name" value="ZN_PROTEASE DOMAIN-CONTAINING PROTEIN"/>
    <property type="match status" value="1"/>
</dbReference>
<keyword evidence="3" id="KW-1185">Reference proteome</keyword>
<evidence type="ECO:0000313" key="3">
    <source>
        <dbReference type="Proteomes" id="UP001564408"/>
    </source>
</evidence>
<evidence type="ECO:0000259" key="1">
    <source>
        <dbReference type="Pfam" id="PF05618"/>
    </source>
</evidence>
<dbReference type="InterPro" id="IPR008503">
    <property type="entry name" value="Asp_endopeptidase"/>
</dbReference>
<gene>
    <name evidence="2" type="ORF">ABC977_04145</name>
</gene>
<proteinExistence type="predicted"/>
<dbReference type="SUPFAM" id="SSF50630">
    <property type="entry name" value="Acid proteases"/>
    <property type="match status" value="1"/>
</dbReference>
<name>A0ABV4BBU0_9GAMM</name>
<feature type="domain" description="Retropepsin-like aspartic endopeptidase" evidence="1">
    <location>
        <begin position="27"/>
        <end position="162"/>
    </location>
</feature>
<dbReference type="Gene3D" id="2.40.70.10">
    <property type="entry name" value="Acid Proteases"/>
    <property type="match status" value="1"/>
</dbReference>
<organism evidence="2 3">
    <name type="scientific">Thioalkalicoccus limnaeus</name>
    <dbReference type="NCBI Taxonomy" id="120681"/>
    <lineage>
        <taxon>Bacteria</taxon>
        <taxon>Pseudomonadati</taxon>
        <taxon>Pseudomonadota</taxon>
        <taxon>Gammaproteobacteria</taxon>
        <taxon>Chromatiales</taxon>
        <taxon>Chromatiaceae</taxon>
        <taxon>Thioalkalicoccus</taxon>
    </lineage>
</organism>
<dbReference type="RefSeq" id="WP_369665973.1">
    <property type="nucleotide sequence ID" value="NZ_JBDKXB010000003.1"/>
</dbReference>
<sequence length="175" mass="19328">MPTPADLSRGASRDAADAAGLGIGLWLGWREWVALPELGLPAIKAKVDTGARTSTLHAFYVEPFRSKGADLVRFGVHPLQRRTDILIHCEARIRDRRLVTDSGGHREQRYVIKTPLRIAGLSWPIEVTLTNRETMLFRMLVGRTAMVGRVLVDPARSFLTGRPDPAACYGGDADR</sequence>
<dbReference type="Pfam" id="PF05618">
    <property type="entry name" value="Zn_protease"/>
    <property type="match status" value="1"/>
</dbReference>
<accession>A0ABV4BBU0</accession>